<dbReference type="EMBL" id="JBJQND010000006">
    <property type="protein sequence ID" value="KAL3873562.1"/>
    <property type="molecule type" value="Genomic_DNA"/>
</dbReference>
<evidence type="ECO:0000256" key="3">
    <source>
        <dbReference type="ARBA" id="ARBA00022884"/>
    </source>
</evidence>
<organism evidence="8 9">
    <name type="scientific">Sinanodonta woodiana</name>
    <name type="common">Chinese pond mussel</name>
    <name type="synonym">Anodonta woodiana</name>
    <dbReference type="NCBI Taxonomy" id="1069815"/>
    <lineage>
        <taxon>Eukaryota</taxon>
        <taxon>Metazoa</taxon>
        <taxon>Spiralia</taxon>
        <taxon>Lophotrochozoa</taxon>
        <taxon>Mollusca</taxon>
        <taxon>Bivalvia</taxon>
        <taxon>Autobranchia</taxon>
        <taxon>Heteroconchia</taxon>
        <taxon>Palaeoheterodonta</taxon>
        <taxon>Unionida</taxon>
        <taxon>Unionoidea</taxon>
        <taxon>Unionidae</taxon>
        <taxon>Unioninae</taxon>
        <taxon>Sinanodonta</taxon>
    </lineage>
</organism>
<feature type="region of interest" description="Disordered" evidence="6">
    <location>
        <begin position="141"/>
        <end position="163"/>
    </location>
</feature>
<dbReference type="CDD" id="cd12395">
    <property type="entry name" value="RRM2_RBM34"/>
    <property type="match status" value="1"/>
</dbReference>
<evidence type="ECO:0000256" key="6">
    <source>
        <dbReference type="SAM" id="MobiDB-lite"/>
    </source>
</evidence>
<feature type="region of interest" description="Disordered" evidence="6">
    <location>
        <begin position="1"/>
        <end position="38"/>
    </location>
</feature>
<dbReference type="InterPro" id="IPR035979">
    <property type="entry name" value="RBD_domain_sf"/>
</dbReference>
<dbReference type="SUPFAM" id="SSF54928">
    <property type="entry name" value="RNA-binding domain, RBD"/>
    <property type="match status" value="2"/>
</dbReference>
<dbReference type="PANTHER" id="PTHR23236">
    <property type="entry name" value="EUKARYOTIC TRANSLATION INITIATION FACTOR 4B/4H"/>
    <property type="match status" value="1"/>
</dbReference>
<evidence type="ECO:0000256" key="1">
    <source>
        <dbReference type="ARBA" id="ARBA00004604"/>
    </source>
</evidence>
<evidence type="ECO:0000256" key="4">
    <source>
        <dbReference type="ARBA" id="ARBA00023242"/>
    </source>
</evidence>
<name>A0ABD3WLE0_SINWO</name>
<dbReference type="InterPro" id="IPR012677">
    <property type="entry name" value="Nucleotide-bd_a/b_plait_sf"/>
</dbReference>
<feature type="region of interest" description="Disordered" evidence="6">
    <location>
        <begin position="50"/>
        <end position="89"/>
    </location>
</feature>
<dbReference type="PANTHER" id="PTHR23236:SF25">
    <property type="entry name" value="RNA-BINDING PROTEIN 34"/>
    <property type="match status" value="1"/>
</dbReference>
<comment type="similarity">
    <text evidence="2">Belongs to the RRM RBM34 family.</text>
</comment>
<accession>A0ABD3WLE0</accession>
<reference evidence="8 9" key="1">
    <citation type="submission" date="2024-11" db="EMBL/GenBank/DDBJ databases">
        <title>Chromosome-level genome assembly of the freshwater bivalve Anodonta woodiana.</title>
        <authorList>
            <person name="Chen X."/>
        </authorList>
    </citation>
    <scope>NUCLEOTIDE SEQUENCE [LARGE SCALE GENOMIC DNA]</scope>
    <source>
        <strain evidence="8">MN2024</strain>
        <tissue evidence="8">Gills</tissue>
    </source>
</reference>
<evidence type="ECO:0000259" key="7">
    <source>
        <dbReference type="PROSITE" id="PS50102"/>
    </source>
</evidence>
<evidence type="ECO:0000313" key="8">
    <source>
        <dbReference type="EMBL" id="KAL3873562.1"/>
    </source>
</evidence>
<feature type="compositionally biased region" description="Basic residues" evidence="6">
    <location>
        <begin position="436"/>
        <end position="455"/>
    </location>
</feature>
<dbReference type="SMART" id="SM00360">
    <property type="entry name" value="RRM"/>
    <property type="match status" value="2"/>
</dbReference>
<dbReference type="CDD" id="cd12394">
    <property type="entry name" value="RRM1_RBM34"/>
    <property type="match status" value="1"/>
</dbReference>
<sequence>MATIQQYRLGDLSKLISAGSDQPESKKKKTNKKLESLFGRNTQNLHFSIVPAVLSNEKTKSNDAGSDSISEPDSTGKKGGTKMKAKRKHKLDDNVDEVLSTKFRKLEGKEEAIKPRKENVSHSPGYCPPLGIVHEAVLKQKKTEKKKDDIGADEDDPKMDREQQRLKRKLKLKRIKDTDPRTIFIGNLPLSVTKKKLLKLFKKYGDIETIRYRCLPPADPKIPKKVVAIKKDFHSQRHNCVAYICFTTKEGAVKALESNGMQVEDLHIHVDLASQSKDKDKNRSIFVGNIPFDIEEEAIRNHFHECGMIENVRVIRDRKTGLGKGFCYVLFQSKDSVSLALKLNNSVLQKRQLRVMRCTTNTSQLGKDVKKISFLIFLLCFLYHTYIDSVKSKGKNVRTGQQGENREKTKRGDWPKVKTFTPSNMKRSPFQELKARSSKFKKRNKDKKRRQNKKK</sequence>
<keyword evidence="4" id="KW-0539">Nucleus</keyword>
<protein>
    <recommendedName>
        <fullName evidence="7">RRM domain-containing protein</fullName>
    </recommendedName>
</protein>
<dbReference type="PROSITE" id="PS50102">
    <property type="entry name" value="RRM"/>
    <property type="match status" value="2"/>
</dbReference>
<feature type="compositionally biased region" description="Basic residues" evidence="6">
    <location>
        <begin position="79"/>
        <end position="89"/>
    </location>
</feature>
<evidence type="ECO:0000313" key="9">
    <source>
        <dbReference type="Proteomes" id="UP001634394"/>
    </source>
</evidence>
<dbReference type="AlphaFoldDB" id="A0ABD3WLE0"/>
<keyword evidence="9" id="KW-1185">Reference proteome</keyword>
<keyword evidence="3 5" id="KW-0694">RNA-binding</keyword>
<feature type="compositionally biased region" description="Polar residues" evidence="6">
    <location>
        <begin position="62"/>
        <end position="73"/>
    </location>
</feature>
<dbReference type="InterPro" id="IPR034221">
    <property type="entry name" value="RBM34_RRM2"/>
</dbReference>
<feature type="region of interest" description="Disordered" evidence="6">
    <location>
        <begin position="394"/>
        <end position="455"/>
    </location>
</feature>
<dbReference type="Proteomes" id="UP001634394">
    <property type="component" value="Unassembled WGS sequence"/>
</dbReference>
<dbReference type="Pfam" id="PF00076">
    <property type="entry name" value="RRM_1"/>
    <property type="match status" value="2"/>
</dbReference>
<dbReference type="Gene3D" id="3.30.70.330">
    <property type="match status" value="2"/>
</dbReference>
<dbReference type="InterPro" id="IPR000504">
    <property type="entry name" value="RRM_dom"/>
</dbReference>
<comment type="caution">
    <text evidence="8">The sequence shown here is derived from an EMBL/GenBank/DDBJ whole genome shotgun (WGS) entry which is preliminary data.</text>
</comment>
<proteinExistence type="inferred from homology"/>
<evidence type="ECO:0000256" key="2">
    <source>
        <dbReference type="ARBA" id="ARBA00007077"/>
    </source>
</evidence>
<feature type="domain" description="RRM" evidence="7">
    <location>
        <begin position="283"/>
        <end position="360"/>
    </location>
</feature>
<evidence type="ECO:0000256" key="5">
    <source>
        <dbReference type="PROSITE-ProRule" id="PRU00176"/>
    </source>
</evidence>
<gene>
    <name evidence="8" type="ORF">ACJMK2_036661</name>
</gene>
<feature type="domain" description="RRM" evidence="7">
    <location>
        <begin position="181"/>
        <end position="275"/>
    </location>
</feature>
<comment type="subcellular location">
    <subcellularLocation>
        <location evidence="1">Nucleus</location>
        <location evidence="1">Nucleolus</location>
    </subcellularLocation>
</comment>
<feature type="compositionally biased region" description="Basic and acidic residues" evidence="6">
    <location>
        <begin position="404"/>
        <end position="416"/>
    </location>
</feature>
<dbReference type="GO" id="GO:0003723">
    <property type="term" value="F:RNA binding"/>
    <property type="evidence" value="ECO:0007669"/>
    <property type="project" value="UniProtKB-UniRule"/>
</dbReference>